<feature type="chain" id="PRO_5042004524" evidence="2">
    <location>
        <begin position="16"/>
        <end position="258"/>
    </location>
</feature>
<keyword evidence="2" id="KW-0732">Signal</keyword>
<evidence type="ECO:0000256" key="1">
    <source>
        <dbReference type="SAM" id="MobiDB-lite"/>
    </source>
</evidence>
<proteinExistence type="predicted"/>
<feature type="signal peptide" evidence="2">
    <location>
        <begin position="1"/>
        <end position="15"/>
    </location>
</feature>
<comment type="caution">
    <text evidence="3">The sequence shown here is derived from an EMBL/GenBank/DDBJ whole genome shotgun (WGS) entry which is preliminary data.</text>
</comment>
<sequence length="258" mass="28571">MILWTLLIFVATTSAQFDGLGEYLCGYYDGDEDICPAPGTPKEYGPICMTVCRSCDDDFVKDYVNNLVSGNPDPPTGEKANVSSPLSYGNNEPIQDYPKCDYGVGYTTIFKERLKFAGELNFIEFYVGSTCRLSSQNGIEIGIFREHDQGTQGICSYELVTTVTLSKAKINSLLGGRTSGLVHYTLEPSERIKLEFLQNDHLGVRQIGTGLIAFNSVTKDTMCMDNVGSLSPGATYLVTTPEKRSKRLYSLRFGYMPW</sequence>
<reference evidence="3" key="1">
    <citation type="journal article" date="2023" name="Mol. Biol. Evol.">
        <title>Third-Generation Sequencing Reveals the Adaptive Role of the Epigenome in Three Deep-Sea Polychaetes.</title>
        <authorList>
            <person name="Perez M."/>
            <person name="Aroh O."/>
            <person name="Sun Y."/>
            <person name="Lan Y."/>
            <person name="Juniper S.K."/>
            <person name="Young C.R."/>
            <person name="Angers B."/>
            <person name="Qian P.Y."/>
        </authorList>
    </citation>
    <scope>NUCLEOTIDE SEQUENCE</scope>
    <source>
        <strain evidence="3">P08H-3</strain>
    </source>
</reference>
<evidence type="ECO:0000313" key="4">
    <source>
        <dbReference type="Proteomes" id="UP001208570"/>
    </source>
</evidence>
<organism evidence="3 4">
    <name type="scientific">Paralvinella palmiformis</name>
    <dbReference type="NCBI Taxonomy" id="53620"/>
    <lineage>
        <taxon>Eukaryota</taxon>
        <taxon>Metazoa</taxon>
        <taxon>Spiralia</taxon>
        <taxon>Lophotrochozoa</taxon>
        <taxon>Annelida</taxon>
        <taxon>Polychaeta</taxon>
        <taxon>Sedentaria</taxon>
        <taxon>Canalipalpata</taxon>
        <taxon>Terebellida</taxon>
        <taxon>Terebelliformia</taxon>
        <taxon>Alvinellidae</taxon>
        <taxon>Paralvinella</taxon>
    </lineage>
</organism>
<name>A0AAD9JT73_9ANNE</name>
<feature type="compositionally biased region" description="Polar residues" evidence="1">
    <location>
        <begin position="81"/>
        <end position="90"/>
    </location>
</feature>
<dbReference type="AlphaFoldDB" id="A0AAD9JT73"/>
<keyword evidence="4" id="KW-1185">Reference proteome</keyword>
<accession>A0AAD9JT73</accession>
<evidence type="ECO:0000256" key="2">
    <source>
        <dbReference type="SAM" id="SignalP"/>
    </source>
</evidence>
<feature type="region of interest" description="Disordered" evidence="1">
    <location>
        <begin position="70"/>
        <end position="90"/>
    </location>
</feature>
<evidence type="ECO:0000313" key="3">
    <source>
        <dbReference type="EMBL" id="KAK2158143.1"/>
    </source>
</evidence>
<protein>
    <submittedName>
        <fullName evidence="3">Uncharacterized protein</fullName>
    </submittedName>
</protein>
<dbReference type="Proteomes" id="UP001208570">
    <property type="component" value="Unassembled WGS sequence"/>
</dbReference>
<gene>
    <name evidence="3" type="ORF">LSH36_176g04041</name>
</gene>
<dbReference type="EMBL" id="JAODUP010000176">
    <property type="protein sequence ID" value="KAK2158143.1"/>
    <property type="molecule type" value="Genomic_DNA"/>
</dbReference>